<dbReference type="Gene3D" id="1.25.40.20">
    <property type="entry name" value="Ankyrin repeat-containing domain"/>
    <property type="match status" value="1"/>
</dbReference>
<dbReference type="GO" id="GO:0071546">
    <property type="term" value="C:pi-body"/>
    <property type="evidence" value="ECO:0007669"/>
    <property type="project" value="TreeGrafter"/>
</dbReference>
<feature type="region of interest" description="Disordered" evidence="2">
    <location>
        <begin position="1"/>
        <end position="20"/>
    </location>
</feature>
<dbReference type="PANTHER" id="PTHR24157">
    <property type="entry name" value="ANKYRIN REPEAT, SAM AND BASIC LEUCINE ZIPPER DOMAIN-CONTAINING PROTEIN 1"/>
    <property type="match status" value="1"/>
</dbReference>
<feature type="compositionally biased region" description="Acidic residues" evidence="2">
    <location>
        <begin position="8"/>
        <end position="18"/>
    </location>
</feature>
<gene>
    <name evidence="3" type="ORF">LNINA_LOCUS10908</name>
</gene>
<dbReference type="CDD" id="cd09487">
    <property type="entry name" value="SAM_superfamily"/>
    <property type="match status" value="1"/>
</dbReference>
<reference evidence="3 4" key="1">
    <citation type="submission" date="2023-11" db="EMBL/GenBank/DDBJ databases">
        <authorList>
            <person name="Okamura Y."/>
        </authorList>
    </citation>
    <scope>NUCLEOTIDE SEQUENCE [LARGE SCALE GENOMIC DNA]</scope>
</reference>
<evidence type="ECO:0008006" key="5">
    <source>
        <dbReference type="Google" id="ProtNLM"/>
    </source>
</evidence>
<evidence type="ECO:0000313" key="4">
    <source>
        <dbReference type="Proteomes" id="UP001497472"/>
    </source>
</evidence>
<dbReference type="PANTHER" id="PTHR24157:SF3">
    <property type="entry name" value="ANKYRIN REPEAT, SAM AND BASIC LEUCINE ZIPPER DOMAIN-CONTAINING PROTEIN 1"/>
    <property type="match status" value="1"/>
</dbReference>
<organism evidence="3 4">
    <name type="scientific">Leptosia nina</name>
    <dbReference type="NCBI Taxonomy" id="320188"/>
    <lineage>
        <taxon>Eukaryota</taxon>
        <taxon>Metazoa</taxon>
        <taxon>Ecdysozoa</taxon>
        <taxon>Arthropoda</taxon>
        <taxon>Hexapoda</taxon>
        <taxon>Insecta</taxon>
        <taxon>Pterygota</taxon>
        <taxon>Neoptera</taxon>
        <taxon>Endopterygota</taxon>
        <taxon>Lepidoptera</taxon>
        <taxon>Glossata</taxon>
        <taxon>Ditrysia</taxon>
        <taxon>Papilionoidea</taxon>
        <taxon>Pieridae</taxon>
        <taxon>Pierinae</taxon>
        <taxon>Leptosia</taxon>
    </lineage>
</organism>
<evidence type="ECO:0000256" key="2">
    <source>
        <dbReference type="SAM" id="MobiDB-lite"/>
    </source>
</evidence>
<keyword evidence="4" id="KW-1185">Reference proteome</keyword>
<dbReference type="PROSITE" id="PS50297">
    <property type="entry name" value="ANK_REP_REGION"/>
    <property type="match status" value="3"/>
</dbReference>
<feature type="repeat" description="ANK" evidence="1">
    <location>
        <begin position="178"/>
        <end position="210"/>
    </location>
</feature>
<sequence>MFRPAGLSDEDSDSDEYGFDEKPRRTFNYYNNQENLKKKLENRLQDAIINGNIKEVEKIIALDLKNNVNIKLDSGWTALMHACFHAQKKIVDLILEKGADPNLHADSVTPVMVACSNSSASEDIVHNIVTSLISHHSLLNVGDKYGQTPLMRAVSSGRVTVVELLLSNNVNIEMRDRQGWTALFWAVHHNQAKILEILISKGARLTEIDMSSRTVVEIAQSHEYPQILEILNQHLKFDTEEEVVGDDMTELVSWQDYYPGIRSDERPKYTTEIKHLLYGMNCEKLTDIIVKNHLDLRTFLLLEEDGMVKLGIEMPFERQRLRHGLKAFHMKSWKLNTVAGLHVQKRDTCSVQECLGVLGSHLQQLYILEATLQYVLRDYCRIHNQIKFEPPDSPVTQKMQAAAKKVLTNIGSIRREIKTMKAIHTKISKSNPKPADLIKEKSTKDLITGYITDAIVLCSIGVVAYHTKNCVMSLLKK</sequence>
<dbReference type="Proteomes" id="UP001497472">
    <property type="component" value="Unassembled WGS sequence"/>
</dbReference>
<evidence type="ECO:0000313" key="3">
    <source>
        <dbReference type="EMBL" id="CAK1551800.1"/>
    </source>
</evidence>
<dbReference type="PROSITE" id="PS50088">
    <property type="entry name" value="ANK_REPEAT"/>
    <property type="match status" value="3"/>
</dbReference>
<keyword evidence="1" id="KW-0040">ANK repeat</keyword>
<feature type="repeat" description="ANK" evidence="1">
    <location>
        <begin position="145"/>
        <end position="177"/>
    </location>
</feature>
<dbReference type="SMART" id="SM00248">
    <property type="entry name" value="ANK"/>
    <property type="match status" value="5"/>
</dbReference>
<feature type="repeat" description="ANK" evidence="1">
    <location>
        <begin position="74"/>
        <end position="106"/>
    </location>
</feature>
<name>A0AAV1JSV3_9NEOP</name>
<dbReference type="SUPFAM" id="SSF48403">
    <property type="entry name" value="Ankyrin repeat"/>
    <property type="match status" value="1"/>
</dbReference>
<dbReference type="InterPro" id="IPR002110">
    <property type="entry name" value="Ankyrin_rpt"/>
</dbReference>
<proteinExistence type="predicted"/>
<evidence type="ECO:0000256" key="1">
    <source>
        <dbReference type="PROSITE-ProRule" id="PRU00023"/>
    </source>
</evidence>
<comment type="caution">
    <text evidence="3">The sequence shown here is derived from an EMBL/GenBank/DDBJ whole genome shotgun (WGS) entry which is preliminary data.</text>
</comment>
<dbReference type="InterPro" id="IPR036770">
    <property type="entry name" value="Ankyrin_rpt-contain_sf"/>
</dbReference>
<dbReference type="Pfam" id="PF12796">
    <property type="entry name" value="Ank_2"/>
    <property type="match status" value="2"/>
</dbReference>
<dbReference type="EMBL" id="CAVLEF010000132">
    <property type="protein sequence ID" value="CAK1551800.1"/>
    <property type="molecule type" value="Genomic_DNA"/>
</dbReference>
<accession>A0AAV1JSV3</accession>
<dbReference type="InterPro" id="IPR013761">
    <property type="entry name" value="SAM/pointed_sf"/>
</dbReference>
<dbReference type="SUPFAM" id="SSF47769">
    <property type="entry name" value="SAM/Pointed domain"/>
    <property type="match status" value="1"/>
</dbReference>
<dbReference type="AlphaFoldDB" id="A0AAV1JSV3"/>
<protein>
    <recommendedName>
        <fullName evidence="5">Ankyrin repeat, SAM and basic leucine zipper domain-containing protein 1</fullName>
    </recommendedName>
</protein>